<dbReference type="Gene3D" id="3.30.70.920">
    <property type="match status" value="1"/>
</dbReference>
<dbReference type="GO" id="GO:0043200">
    <property type="term" value="P:response to amino acid"/>
    <property type="evidence" value="ECO:0007669"/>
    <property type="project" value="TreeGrafter"/>
</dbReference>
<dbReference type="InterPro" id="IPR000485">
    <property type="entry name" value="AsnC-type_HTH_dom"/>
</dbReference>
<dbReference type="InterPro" id="IPR036390">
    <property type="entry name" value="WH_DNA-bd_sf"/>
</dbReference>
<dbReference type="PROSITE" id="PS00519">
    <property type="entry name" value="HTH_ASNC_1"/>
    <property type="match status" value="1"/>
</dbReference>
<evidence type="ECO:0000256" key="2">
    <source>
        <dbReference type="ARBA" id="ARBA00023125"/>
    </source>
</evidence>
<dbReference type="Proteomes" id="UP000574133">
    <property type="component" value="Unassembled WGS sequence"/>
</dbReference>
<reference evidence="5 6" key="1">
    <citation type="submission" date="2020-08" db="EMBL/GenBank/DDBJ databases">
        <title>Cohnella phylogeny.</title>
        <authorList>
            <person name="Dunlap C."/>
        </authorList>
    </citation>
    <scope>NUCLEOTIDE SEQUENCE [LARGE SCALE GENOMIC DNA]</scope>
    <source>
        <strain evidence="5 6">DSM 103658</strain>
    </source>
</reference>
<dbReference type="GO" id="GO:0043565">
    <property type="term" value="F:sequence-specific DNA binding"/>
    <property type="evidence" value="ECO:0007669"/>
    <property type="project" value="InterPro"/>
</dbReference>
<dbReference type="EMBL" id="JACJVN010000026">
    <property type="protein sequence ID" value="MBB6677029.1"/>
    <property type="molecule type" value="Genomic_DNA"/>
</dbReference>
<comment type="caution">
    <text evidence="5">The sequence shown here is derived from an EMBL/GenBank/DDBJ whole genome shotgun (WGS) entry which is preliminary data.</text>
</comment>
<evidence type="ECO:0000256" key="3">
    <source>
        <dbReference type="ARBA" id="ARBA00023163"/>
    </source>
</evidence>
<evidence type="ECO:0000259" key="4">
    <source>
        <dbReference type="PROSITE" id="PS50956"/>
    </source>
</evidence>
<evidence type="ECO:0000313" key="5">
    <source>
        <dbReference type="EMBL" id="MBB6677029.1"/>
    </source>
</evidence>
<dbReference type="PANTHER" id="PTHR30154:SF53">
    <property type="entry name" value="HTH-TYPE TRANSCRIPTIONAL REGULATOR LRPC"/>
    <property type="match status" value="1"/>
</dbReference>
<dbReference type="Pfam" id="PF13412">
    <property type="entry name" value="HTH_24"/>
    <property type="match status" value="1"/>
</dbReference>
<dbReference type="PANTHER" id="PTHR30154">
    <property type="entry name" value="LEUCINE-RESPONSIVE REGULATORY PROTEIN"/>
    <property type="match status" value="1"/>
</dbReference>
<dbReference type="InterPro" id="IPR011008">
    <property type="entry name" value="Dimeric_a/b-barrel"/>
</dbReference>
<feature type="domain" description="HTH asnC-type" evidence="4">
    <location>
        <begin position="1"/>
        <end position="62"/>
    </location>
</feature>
<dbReference type="GO" id="GO:0005829">
    <property type="term" value="C:cytosol"/>
    <property type="evidence" value="ECO:0007669"/>
    <property type="project" value="TreeGrafter"/>
</dbReference>
<dbReference type="InterPro" id="IPR019885">
    <property type="entry name" value="Tscrpt_reg_HTH_AsnC-type_CS"/>
</dbReference>
<dbReference type="SUPFAM" id="SSF54909">
    <property type="entry name" value="Dimeric alpha+beta barrel"/>
    <property type="match status" value="1"/>
</dbReference>
<keyword evidence="3" id="KW-0804">Transcription</keyword>
<dbReference type="PROSITE" id="PS50956">
    <property type="entry name" value="HTH_ASNC_2"/>
    <property type="match status" value="1"/>
</dbReference>
<protein>
    <submittedName>
        <fullName evidence="5">Lrp/AsnC family transcriptional regulator</fullName>
    </submittedName>
</protein>
<dbReference type="SMART" id="SM00344">
    <property type="entry name" value="HTH_ASNC"/>
    <property type="match status" value="1"/>
</dbReference>
<dbReference type="InterPro" id="IPR036388">
    <property type="entry name" value="WH-like_DNA-bd_sf"/>
</dbReference>
<dbReference type="InterPro" id="IPR019887">
    <property type="entry name" value="Tscrpt_reg_AsnC/Lrp_C"/>
</dbReference>
<keyword evidence="1" id="KW-0805">Transcription regulation</keyword>
<dbReference type="RefSeq" id="WP_185178318.1">
    <property type="nucleotide sequence ID" value="NZ_CBCSEP010000021.1"/>
</dbReference>
<accession>A0A841TAG7</accession>
<dbReference type="SUPFAM" id="SSF46785">
    <property type="entry name" value="Winged helix' DNA-binding domain"/>
    <property type="match status" value="1"/>
</dbReference>
<gene>
    <name evidence="5" type="ORF">H4Q31_06760</name>
</gene>
<sequence length="146" mass="16272">MDELDIRLLQELQIDGRVSVSQLSEKLNLSRPSVSDRIRKLQDKGVITSFKATVSSAAIGRPISVIIQVSDLNLHHRKFEEIITGDPDIFEYFRVTGEACFFLKVSLASIDELTNLVDRLSPYGNLKTSIVLSSSDSLRPMLPPAK</sequence>
<keyword evidence="2" id="KW-0238">DNA-binding</keyword>
<dbReference type="AlphaFoldDB" id="A0A841TAG7"/>
<evidence type="ECO:0000256" key="1">
    <source>
        <dbReference type="ARBA" id="ARBA00023015"/>
    </source>
</evidence>
<dbReference type="InterPro" id="IPR019888">
    <property type="entry name" value="Tscrpt_reg_AsnC-like"/>
</dbReference>
<dbReference type="CDD" id="cd00090">
    <property type="entry name" value="HTH_ARSR"/>
    <property type="match status" value="1"/>
</dbReference>
<evidence type="ECO:0000313" key="6">
    <source>
        <dbReference type="Proteomes" id="UP000574133"/>
    </source>
</evidence>
<dbReference type="InterPro" id="IPR011991">
    <property type="entry name" value="ArsR-like_HTH"/>
</dbReference>
<proteinExistence type="predicted"/>
<name>A0A841TAG7_9BACL</name>
<keyword evidence="6" id="KW-1185">Reference proteome</keyword>
<organism evidence="5 6">
    <name type="scientific">Cohnella lubricantis</name>
    <dbReference type="NCBI Taxonomy" id="2163172"/>
    <lineage>
        <taxon>Bacteria</taxon>
        <taxon>Bacillati</taxon>
        <taxon>Bacillota</taxon>
        <taxon>Bacilli</taxon>
        <taxon>Bacillales</taxon>
        <taxon>Paenibacillaceae</taxon>
        <taxon>Cohnella</taxon>
    </lineage>
</organism>
<dbReference type="Gene3D" id="1.10.10.10">
    <property type="entry name" value="Winged helix-like DNA-binding domain superfamily/Winged helix DNA-binding domain"/>
    <property type="match status" value="1"/>
</dbReference>
<dbReference type="Pfam" id="PF01037">
    <property type="entry name" value="AsnC_trans_reg"/>
    <property type="match status" value="1"/>
</dbReference>
<dbReference type="PRINTS" id="PR00033">
    <property type="entry name" value="HTHASNC"/>
</dbReference>